<keyword evidence="12" id="KW-1185">Reference proteome</keyword>
<keyword evidence="8" id="KW-0472">Membrane</keyword>
<accession>A0A9P0H1P1</accession>
<dbReference type="AlphaFoldDB" id="A0A9P0H1P1"/>
<evidence type="ECO:0000313" key="11">
    <source>
        <dbReference type="EMBL" id="CAH1391621.1"/>
    </source>
</evidence>
<dbReference type="GO" id="GO:0004169">
    <property type="term" value="F:dolichyl-phosphate-mannose-protein mannosyltransferase activity"/>
    <property type="evidence" value="ECO:0007669"/>
    <property type="project" value="TreeGrafter"/>
</dbReference>
<dbReference type="Pfam" id="PF02366">
    <property type="entry name" value="PMT"/>
    <property type="match status" value="1"/>
</dbReference>
<comment type="similarity">
    <text evidence="3">Belongs to the glycosyltransferase 39 family.</text>
</comment>
<evidence type="ECO:0000256" key="5">
    <source>
        <dbReference type="ARBA" id="ARBA00022679"/>
    </source>
</evidence>
<organism evidence="11 12">
    <name type="scientific">Nezara viridula</name>
    <name type="common">Southern green stink bug</name>
    <name type="synonym">Cimex viridulus</name>
    <dbReference type="NCBI Taxonomy" id="85310"/>
    <lineage>
        <taxon>Eukaryota</taxon>
        <taxon>Metazoa</taxon>
        <taxon>Ecdysozoa</taxon>
        <taxon>Arthropoda</taxon>
        <taxon>Hexapoda</taxon>
        <taxon>Insecta</taxon>
        <taxon>Pterygota</taxon>
        <taxon>Neoptera</taxon>
        <taxon>Paraneoptera</taxon>
        <taxon>Hemiptera</taxon>
        <taxon>Heteroptera</taxon>
        <taxon>Panheteroptera</taxon>
        <taxon>Pentatomomorpha</taxon>
        <taxon>Pentatomoidea</taxon>
        <taxon>Pentatomidae</taxon>
        <taxon>Pentatominae</taxon>
        <taxon>Nezara</taxon>
    </lineage>
</organism>
<name>A0A9P0H1P1_NEZVI</name>
<keyword evidence="7" id="KW-1133">Transmembrane helix</keyword>
<dbReference type="OrthoDB" id="292747at2759"/>
<evidence type="ECO:0000256" key="1">
    <source>
        <dbReference type="ARBA" id="ARBA00004127"/>
    </source>
</evidence>
<evidence type="ECO:0000256" key="8">
    <source>
        <dbReference type="ARBA" id="ARBA00023136"/>
    </source>
</evidence>
<comment type="pathway">
    <text evidence="2">Protein modification; protein glycosylation.</text>
</comment>
<feature type="domain" description="ArnT-like N-terminal" evidence="10">
    <location>
        <begin position="104"/>
        <end position="164"/>
    </location>
</feature>
<reference evidence="11" key="1">
    <citation type="submission" date="2022-01" db="EMBL/GenBank/DDBJ databases">
        <authorList>
            <person name="King R."/>
        </authorList>
    </citation>
    <scope>NUCLEOTIDE SEQUENCE</scope>
</reference>
<keyword evidence="4" id="KW-0328">Glycosyltransferase</keyword>
<dbReference type="PANTHER" id="PTHR10050">
    <property type="entry name" value="DOLICHYL-PHOSPHATE-MANNOSE--PROTEIN MANNOSYLTRANSFERASE"/>
    <property type="match status" value="1"/>
</dbReference>
<evidence type="ECO:0000256" key="3">
    <source>
        <dbReference type="ARBA" id="ARBA00007222"/>
    </source>
</evidence>
<dbReference type="InterPro" id="IPR003342">
    <property type="entry name" value="ArnT-like_N"/>
</dbReference>
<keyword evidence="6" id="KW-0812">Transmembrane</keyword>
<dbReference type="InterPro" id="IPR027005">
    <property type="entry name" value="PMT-like"/>
</dbReference>
<sequence>MTLKSSSSSKKNKKHKLDINKFNNPGILNDSSNNDCPNGDTLENIPIKTQESKDEIAMCVRAQGDGQSFDKSIEVVESLSPNTFMNPPKRFRINVELDIIAIGLTILALCTRFYRLEEPPNIVFDELHFGKYVGMYVKKIFFFDLHPPLGKLLISGVAYLAGFDDEERGIF</sequence>
<feature type="region of interest" description="Disordered" evidence="9">
    <location>
        <begin position="1"/>
        <end position="41"/>
    </location>
</feature>
<protein>
    <recommendedName>
        <fullName evidence="10">ArnT-like N-terminal domain-containing protein</fullName>
    </recommendedName>
</protein>
<evidence type="ECO:0000256" key="2">
    <source>
        <dbReference type="ARBA" id="ARBA00004922"/>
    </source>
</evidence>
<dbReference type="GO" id="GO:0005783">
    <property type="term" value="C:endoplasmic reticulum"/>
    <property type="evidence" value="ECO:0007669"/>
    <property type="project" value="TreeGrafter"/>
</dbReference>
<dbReference type="EMBL" id="OV725077">
    <property type="protein sequence ID" value="CAH1391621.1"/>
    <property type="molecule type" value="Genomic_DNA"/>
</dbReference>
<evidence type="ECO:0000256" key="4">
    <source>
        <dbReference type="ARBA" id="ARBA00022676"/>
    </source>
</evidence>
<dbReference type="GO" id="GO:0016020">
    <property type="term" value="C:membrane"/>
    <property type="evidence" value="ECO:0007669"/>
    <property type="project" value="InterPro"/>
</dbReference>
<gene>
    <name evidence="11" type="ORF">NEZAVI_LOCUS2609</name>
</gene>
<evidence type="ECO:0000313" key="12">
    <source>
        <dbReference type="Proteomes" id="UP001152798"/>
    </source>
</evidence>
<keyword evidence="5" id="KW-0808">Transferase</keyword>
<dbReference type="PANTHER" id="PTHR10050:SF51">
    <property type="entry name" value="PROTEIN O-MANNOSYL-TRANSFERASE 1"/>
    <property type="match status" value="1"/>
</dbReference>
<evidence type="ECO:0000259" key="10">
    <source>
        <dbReference type="Pfam" id="PF02366"/>
    </source>
</evidence>
<evidence type="ECO:0000256" key="6">
    <source>
        <dbReference type="ARBA" id="ARBA00022692"/>
    </source>
</evidence>
<dbReference type="Proteomes" id="UP001152798">
    <property type="component" value="Chromosome 1"/>
</dbReference>
<evidence type="ECO:0000256" key="7">
    <source>
        <dbReference type="ARBA" id="ARBA00022989"/>
    </source>
</evidence>
<proteinExistence type="inferred from homology"/>
<evidence type="ECO:0000256" key="9">
    <source>
        <dbReference type="SAM" id="MobiDB-lite"/>
    </source>
</evidence>
<comment type="subcellular location">
    <subcellularLocation>
        <location evidence="1">Endomembrane system</location>
        <topology evidence="1">Multi-pass membrane protein</topology>
    </subcellularLocation>
</comment>